<dbReference type="FunFam" id="1.10.10.10:FF:000163">
    <property type="entry name" value="MarR family transcriptional regulator"/>
    <property type="match status" value="1"/>
</dbReference>
<comment type="caution">
    <text evidence="7">The sequence shown here is derived from an EMBL/GenBank/DDBJ whole genome shotgun (WGS) entry which is preliminary data.</text>
</comment>
<dbReference type="PROSITE" id="PS50995">
    <property type="entry name" value="HTH_MARR_2"/>
    <property type="match status" value="1"/>
</dbReference>
<dbReference type="PANTHER" id="PTHR33164:SF5">
    <property type="entry name" value="ORGANIC HYDROPEROXIDE RESISTANCE TRANSCRIPTIONAL REGULATOR"/>
    <property type="match status" value="1"/>
</dbReference>
<feature type="domain" description="HTH marR-type" evidence="6">
    <location>
        <begin position="19"/>
        <end position="150"/>
    </location>
</feature>
<sequence>MTNLSGESESNNTQPQNLEQFLCFALYSASLAMTKLYQPHLKPLGLTYPQYLALLVLWEKDGITVSEVGQRVQLDTGTLSHLLKRLEQAGFISRMRDTGHDERRVIIRLTGAGRELESRAAGVPAAMICEMGIPFETLASLRDGIRHVQEKIVQALPSQGNHKA</sequence>
<dbReference type="AlphaFoldDB" id="A0AAJ1D166"/>
<protein>
    <submittedName>
        <fullName evidence="7">Organic hydroperoxide resistance transcriptional regulator</fullName>
    </submittedName>
</protein>
<keyword evidence="3" id="KW-0805">Transcription regulation</keyword>
<dbReference type="InterPro" id="IPR036390">
    <property type="entry name" value="WH_DNA-bd_sf"/>
</dbReference>
<dbReference type="EMBL" id="JANFVX010000014">
    <property type="protein sequence ID" value="MCW0345318.1"/>
    <property type="molecule type" value="Genomic_DNA"/>
</dbReference>
<dbReference type="Gene3D" id="1.10.10.10">
    <property type="entry name" value="Winged helix-like DNA-binding domain superfamily/Winged helix DNA-binding domain"/>
    <property type="match status" value="1"/>
</dbReference>
<reference evidence="7" key="1">
    <citation type="submission" date="2022-06" db="EMBL/GenBank/DDBJ databases">
        <title>Dynamics of rice microbiomes reveals core vertical transmitted seed endophytes.</title>
        <authorList>
            <person name="Liao K."/>
            <person name="Zhang X."/>
        </authorList>
    </citation>
    <scope>NUCLEOTIDE SEQUENCE</scope>
    <source>
        <strain evidence="7">JT1-17</strain>
    </source>
</reference>
<name>A0AAJ1D166_PANAN</name>
<dbReference type="SMART" id="SM00347">
    <property type="entry name" value="HTH_MARR"/>
    <property type="match status" value="1"/>
</dbReference>
<evidence type="ECO:0000313" key="8">
    <source>
        <dbReference type="Proteomes" id="UP001208888"/>
    </source>
</evidence>
<dbReference type="GO" id="GO:0006950">
    <property type="term" value="P:response to stress"/>
    <property type="evidence" value="ECO:0007669"/>
    <property type="project" value="TreeGrafter"/>
</dbReference>
<dbReference type="InterPro" id="IPR055166">
    <property type="entry name" value="Transc_reg_Sar_Rot_HTH"/>
</dbReference>
<evidence type="ECO:0000313" key="7">
    <source>
        <dbReference type="EMBL" id="MCW0345318.1"/>
    </source>
</evidence>
<keyword evidence="4" id="KW-0238">DNA-binding</keyword>
<gene>
    <name evidence="7" type="ORF">NB703_003411</name>
</gene>
<evidence type="ECO:0000259" key="6">
    <source>
        <dbReference type="PROSITE" id="PS50995"/>
    </source>
</evidence>
<evidence type="ECO:0000256" key="3">
    <source>
        <dbReference type="ARBA" id="ARBA00023015"/>
    </source>
</evidence>
<dbReference type="Proteomes" id="UP001208888">
    <property type="component" value="Unassembled WGS sequence"/>
</dbReference>
<dbReference type="InterPro" id="IPR036388">
    <property type="entry name" value="WH-like_DNA-bd_sf"/>
</dbReference>
<dbReference type="GO" id="GO:0003700">
    <property type="term" value="F:DNA-binding transcription factor activity"/>
    <property type="evidence" value="ECO:0007669"/>
    <property type="project" value="InterPro"/>
</dbReference>
<keyword evidence="5" id="KW-0804">Transcription</keyword>
<proteinExistence type="predicted"/>
<dbReference type="SUPFAM" id="SSF46785">
    <property type="entry name" value="Winged helix' DNA-binding domain"/>
    <property type="match status" value="1"/>
</dbReference>
<dbReference type="GO" id="GO:0003677">
    <property type="term" value="F:DNA binding"/>
    <property type="evidence" value="ECO:0007669"/>
    <property type="project" value="UniProtKB-KW"/>
</dbReference>
<dbReference type="PANTHER" id="PTHR33164">
    <property type="entry name" value="TRANSCRIPTIONAL REGULATOR, MARR FAMILY"/>
    <property type="match status" value="1"/>
</dbReference>
<dbReference type="Pfam" id="PF22381">
    <property type="entry name" value="Staph_reg_Sar_Rot"/>
    <property type="match status" value="1"/>
</dbReference>
<dbReference type="InterPro" id="IPR011991">
    <property type="entry name" value="ArsR-like_HTH"/>
</dbReference>
<organism evidence="7 8">
    <name type="scientific">Pantoea ananas</name>
    <name type="common">Erwinia uredovora</name>
    <dbReference type="NCBI Taxonomy" id="553"/>
    <lineage>
        <taxon>Bacteria</taxon>
        <taxon>Pseudomonadati</taxon>
        <taxon>Pseudomonadota</taxon>
        <taxon>Gammaproteobacteria</taxon>
        <taxon>Enterobacterales</taxon>
        <taxon>Erwiniaceae</taxon>
        <taxon>Pantoea</taxon>
    </lineage>
</organism>
<evidence type="ECO:0000256" key="1">
    <source>
        <dbReference type="ARBA" id="ARBA00004496"/>
    </source>
</evidence>
<evidence type="ECO:0000256" key="5">
    <source>
        <dbReference type="ARBA" id="ARBA00023163"/>
    </source>
</evidence>
<evidence type="ECO:0000256" key="2">
    <source>
        <dbReference type="ARBA" id="ARBA00022490"/>
    </source>
</evidence>
<dbReference type="GO" id="GO:0005737">
    <property type="term" value="C:cytoplasm"/>
    <property type="evidence" value="ECO:0007669"/>
    <property type="project" value="UniProtKB-SubCell"/>
</dbReference>
<dbReference type="InterPro" id="IPR000835">
    <property type="entry name" value="HTH_MarR-typ"/>
</dbReference>
<accession>A0AAJ1D166</accession>
<dbReference type="CDD" id="cd00090">
    <property type="entry name" value="HTH_ARSR"/>
    <property type="match status" value="1"/>
</dbReference>
<dbReference type="RefSeq" id="WP_028724186.1">
    <property type="nucleotide sequence ID" value="NZ_CP020943.2"/>
</dbReference>
<keyword evidence="2" id="KW-0963">Cytoplasm</keyword>
<dbReference type="InterPro" id="IPR039422">
    <property type="entry name" value="MarR/SlyA-like"/>
</dbReference>
<evidence type="ECO:0000256" key="4">
    <source>
        <dbReference type="ARBA" id="ARBA00023125"/>
    </source>
</evidence>
<comment type="subcellular location">
    <subcellularLocation>
        <location evidence="1">Cytoplasm</location>
    </subcellularLocation>
</comment>